<accession>V5YP68</accession>
<reference evidence="1" key="1">
    <citation type="journal article" date="2014" name="Microbiology">
        <title>A 2,4-dichlorophenoxyacetic acid degradation plasmid pM7012 discloses distribution of an unclassified megaplasmid group across bacterial species.</title>
        <authorList>
            <person name="Sakai Y."/>
            <person name="Ogawa N."/>
            <person name="Shimomura Y."/>
            <person name="Fujii T."/>
        </authorList>
    </citation>
    <scope>NUCLEOTIDE SEQUENCE</scope>
    <source>
        <strain evidence="1">M701</strain>
    </source>
</reference>
<keyword evidence="1" id="KW-0614">Plasmid</keyword>
<dbReference type="RefSeq" id="WP_023842597.1">
    <property type="nucleotide sequence ID" value="NC_022995.1"/>
</dbReference>
<proteinExistence type="predicted"/>
<organism evidence="1">
    <name type="scientific">Burkholderia sp. M701</name>
    <dbReference type="NCBI Taxonomy" id="326454"/>
    <lineage>
        <taxon>Bacteria</taxon>
        <taxon>Pseudomonadati</taxon>
        <taxon>Pseudomonadota</taxon>
        <taxon>Betaproteobacteria</taxon>
        <taxon>Burkholderiales</taxon>
        <taxon>Burkholderiaceae</taxon>
        <taxon>Burkholderia</taxon>
    </lineage>
</organism>
<evidence type="ECO:0000313" key="1">
    <source>
        <dbReference type="EMBL" id="BAO19054.1"/>
    </source>
</evidence>
<protein>
    <submittedName>
        <fullName evidence="1">Uncharacterized protein</fullName>
    </submittedName>
</protein>
<reference evidence="1" key="2">
    <citation type="submission" date="2024-06" db="EMBL/GenBank/DDBJ databases">
        <authorList>
            <person name="Sakai Y."/>
            <person name="Fujii T."/>
        </authorList>
    </citation>
    <scope>NUCLEOTIDE SEQUENCE</scope>
    <source>
        <strain evidence="1">M701</strain>
        <plasmid evidence="1">pM7012</plasmid>
    </source>
</reference>
<dbReference type="EMBL" id="AB853026">
    <property type="protein sequence ID" value="BAO19054.1"/>
    <property type="molecule type" value="Genomic_DNA"/>
</dbReference>
<geneLocation type="plasmid" evidence="1">
    <name>pM7012</name>
</geneLocation>
<name>V5YP68_9BURK</name>
<dbReference type="AlphaFoldDB" id="V5YP68"/>
<sequence length="142" mass="15631">MSRDFMMMLPAGTVLFHGTDNDDFVEAEDSLGGPAWLSRSRSVAEHFARRSGGWGGRQRVVEYVLSASIELCLIVDARGLQILARKHNIDLSGVEGMRESVERSGLPGWIIPNNYPDGDDILIVSTDVLDFAQTHDLSAVEK</sequence>